<gene>
    <name evidence="3" type="ORF">LX76_01499</name>
</gene>
<evidence type="ECO:0000259" key="2">
    <source>
        <dbReference type="Pfam" id="PF00082"/>
    </source>
</evidence>
<dbReference type="Gene3D" id="2.60.120.1290">
    <property type="match status" value="1"/>
</dbReference>
<name>A0A2W7RDN0_9RHOB</name>
<reference evidence="3 4" key="1">
    <citation type="submission" date="2018-06" db="EMBL/GenBank/DDBJ databases">
        <title>Genomic Encyclopedia of Archaeal and Bacterial Type Strains, Phase II (KMG-II): from individual species to whole genera.</title>
        <authorList>
            <person name="Goeker M."/>
        </authorList>
    </citation>
    <scope>NUCLEOTIDE SEQUENCE [LARGE SCALE GENOMIC DNA]</scope>
    <source>
        <strain evidence="3 4">DSM 18774</strain>
    </source>
</reference>
<evidence type="ECO:0000313" key="3">
    <source>
        <dbReference type="EMBL" id="PZX56470.1"/>
    </source>
</evidence>
<feature type="region of interest" description="Disordered" evidence="1">
    <location>
        <begin position="1"/>
        <end position="23"/>
    </location>
</feature>
<feature type="domain" description="Peptidase S8/S53" evidence="2">
    <location>
        <begin position="160"/>
        <end position="357"/>
    </location>
</feature>
<dbReference type="Pfam" id="PF00082">
    <property type="entry name" value="Peptidase_S8"/>
    <property type="match status" value="1"/>
</dbReference>
<sequence length="660" mass="70851">MQTDDAAQGSDGAPDPQEGFGPNAYIDWAERLNGAGERASACGSGRMQARGVAAGAEAPLWEPVFVRAREAGMEPDTFFDAARRAEEYSFDPFDLEYNVALRQRDQPVEAFLYRRAGPRPGAQAFEAMFEVLTVGVPVTRTADTRPAPGLRQQPCNPRQAIGIIDDGIAILHPRFRRACGGSRFRAAWFQTLTGSDEILFARDVDHELAQLATRSEQELYAARAARIYAPGTRHAMTRAGSHGTLMLDLAAGADPRSEPEMAAAPIYAVQLPPQAFDDTSGRMLQPYVVQGFRWLIYHSLVLDRCERLVVNLSLGVVAGPKDGTSFMERQLRREMDRVRSLGCDRRVDLVLAYGNAREDRLVARQPLGPGEQAELGVLIQPDDLTPSYLEVRLTRGSATSDLGQLGVTLTAPDGQSFGGCLPPGPPALLPGRNGRAMAALYHRPAETPAEGPARRAVKTVAFAPTVRVFDGDPLCQSGRWILGLENLSAASMDVVVQVQRDDSPFPRRTGARQARLDAESAHGWQPSSRCFTALTPEGPLTHAGTNSAWGTVPPPRVHAIGGALMRPGRVSAAEYSAEGADWSGLGPRAGAVSETTRSPSGVLGAGTFAAGTLRLSGTSAAAATYTRHMLQALPVTHDAGDPSRLGTRTVTDNPAIRRRP</sequence>
<comment type="caution">
    <text evidence="3">The sequence shown here is derived from an EMBL/GenBank/DDBJ whole genome shotgun (WGS) entry which is preliminary data.</text>
</comment>
<dbReference type="RefSeq" id="WP_146170592.1">
    <property type="nucleotide sequence ID" value="NZ_QKZS01000003.1"/>
</dbReference>
<dbReference type="GO" id="GO:0004252">
    <property type="term" value="F:serine-type endopeptidase activity"/>
    <property type="evidence" value="ECO:0007669"/>
    <property type="project" value="InterPro"/>
</dbReference>
<feature type="region of interest" description="Disordered" evidence="1">
    <location>
        <begin position="636"/>
        <end position="660"/>
    </location>
</feature>
<organism evidence="3 4">
    <name type="scientific">Cereibacter changlensis</name>
    <dbReference type="NCBI Taxonomy" id="402884"/>
    <lineage>
        <taxon>Bacteria</taxon>
        <taxon>Pseudomonadati</taxon>
        <taxon>Pseudomonadota</taxon>
        <taxon>Alphaproteobacteria</taxon>
        <taxon>Rhodobacterales</taxon>
        <taxon>Paracoccaceae</taxon>
        <taxon>Cereibacter</taxon>
    </lineage>
</organism>
<evidence type="ECO:0000256" key="1">
    <source>
        <dbReference type="SAM" id="MobiDB-lite"/>
    </source>
</evidence>
<evidence type="ECO:0000313" key="4">
    <source>
        <dbReference type="Proteomes" id="UP000249538"/>
    </source>
</evidence>
<accession>A0A2W7RDN0</accession>
<dbReference type="InterPro" id="IPR000209">
    <property type="entry name" value="Peptidase_S8/S53_dom"/>
</dbReference>
<dbReference type="InterPro" id="IPR036852">
    <property type="entry name" value="Peptidase_S8/S53_dom_sf"/>
</dbReference>
<dbReference type="GO" id="GO:0006508">
    <property type="term" value="P:proteolysis"/>
    <property type="evidence" value="ECO:0007669"/>
    <property type="project" value="InterPro"/>
</dbReference>
<dbReference type="EMBL" id="QKZS01000003">
    <property type="protein sequence ID" value="PZX56470.1"/>
    <property type="molecule type" value="Genomic_DNA"/>
</dbReference>
<dbReference type="Proteomes" id="UP000249538">
    <property type="component" value="Unassembled WGS sequence"/>
</dbReference>
<dbReference type="SUPFAM" id="SSF52743">
    <property type="entry name" value="Subtilisin-like"/>
    <property type="match status" value="1"/>
</dbReference>
<dbReference type="Gene3D" id="3.40.50.200">
    <property type="entry name" value="Peptidase S8/S53 domain"/>
    <property type="match status" value="1"/>
</dbReference>
<dbReference type="AlphaFoldDB" id="A0A2W7RDN0"/>
<proteinExistence type="predicted"/>
<protein>
    <recommendedName>
        <fullName evidence="2">Peptidase S8/S53 domain-containing protein</fullName>
    </recommendedName>
</protein>